<feature type="domain" description="Type I restriction modification DNA specificity" evidence="4">
    <location>
        <begin position="276"/>
        <end position="393"/>
    </location>
</feature>
<evidence type="ECO:0000256" key="1">
    <source>
        <dbReference type="ARBA" id="ARBA00010923"/>
    </source>
</evidence>
<gene>
    <name evidence="5" type="ORF">PT517_11660</name>
</gene>
<name>A0AAP4UUG4_9BACT</name>
<dbReference type="GO" id="GO:0009307">
    <property type="term" value="P:DNA restriction-modification system"/>
    <property type="evidence" value="ECO:0007669"/>
    <property type="project" value="UniProtKB-KW"/>
</dbReference>
<feature type="domain" description="Type I restriction modification DNA specificity" evidence="4">
    <location>
        <begin position="18"/>
        <end position="196"/>
    </location>
</feature>
<dbReference type="InterPro" id="IPR000055">
    <property type="entry name" value="Restrct_endonuc_typeI_TRD"/>
</dbReference>
<dbReference type="GO" id="GO:0004519">
    <property type="term" value="F:endonuclease activity"/>
    <property type="evidence" value="ECO:0007669"/>
    <property type="project" value="UniProtKB-KW"/>
</dbReference>
<keyword evidence="5" id="KW-0540">Nuclease</keyword>
<dbReference type="PANTHER" id="PTHR30408:SF12">
    <property type="entry name" value="TYPE I RESTRICTION ENZYME MJAVIII SPECIFICITY SUBUNIT"/>
    <property type="match status" value="1"/>
</dbReference>
<keyword evidence="2" id="KW-0680">Restriction system</keyword>
<keyword evidence="3" id="KW-0238">DNA-binding</keyword>
<dbReference type="Pfam" id="PF01420">
    <property type="entry name" value="Methylase_S"/>
    <property type="match status" value="2"/>
</dbReference>
<dbReference type="InterPro" id="IPR044946">
    <property type="entry name" value="Restrct_endonuc_typeI_TRD_sf"/>
</dbReference>
<dbReference type="InterPro" id="IPR052021">
    <property type="entry name" value="Type-I_RS_S_subunit"/>
</dbReference>
<accession>A0AAP4UUG4</accession>
<dbReference type="GO" id="GO:0003677">
    <property type="term" value="F:DNA binding"/>
    <property type="evidence" value="ECO:0007669"/>
    <property type="project" value="UniProtKB-KW"/>
</dbReference>
<comment type="caution">
    <text evidence="5">The sequence shown here is derived from an EMBL/GenBank/DDBJ whole genome shotgun (WGS) entry which is preliminary data.</text>
</comment>
<dbReference type="EC" id="3.1.21.-" evidence="5"/>
<dbReference type="Gene3D" id="3.90.220.20">
    <property type="entry name" value="DNA methylase specificity domains"/>
    <property type="match status" value="2"/>
</dbReference>
<dbReference type="AlphaFoldDB" id="A0AAP4UUG4"/>
<proteinExistence type="inferred from homology"/>
<evidence type="ECO:0000259" key="4">
    <source>
        <dbReference type="Pfam" id="PF01420"/>
    </source>
</evidence>
<evidence type="ECO:0000256" key="2">
    <source>
        <dbReference type="ARBA" id="ARBA00022747"/>
    </source>
</evidence>
<keyword evidence="5" id="KW-0378">Hydrolase</keyword>
<dbReference type="GO" id="GO:0016787">
    <property type="term" value="F:hydrolase activity"/>
    <property type="evidence" value="ECO:0007669"/>
    <property type="project" value="UniProtKB-KW"/>
</dbReference>
<dbReference type="CDD" id="cd17517">
    <property type="entry name" value="RMtype1_S_EcoKI_StySPI-TRD2-CR2_like"/>
    <property type="match status" value="1"/>
</dbReference>
<dbReference type="SUPFAM" id="SSF116734">
    <property type="entry name" value="DNA methylase specificity domain"/>
    <property type="match status" value="2"/>
</dbReference>
<comment type="similarity">
    <text evidence="1">Belongs to the type-I restriction system S methylase family.</text>
</comment>
<protein>
    <submittedName>
        <fullName evidence="5">Restriction endonuclease subunit S</fullName>
        <ecNumber evidence="5">3.1.21.-</ecNumber>
    </submittedName>
</protein>
<reference evidence="5" key="2">
    <citation type="submission" date="2023-02" db="EMBL/GenBank/DDBJ databases">
        <authorList>
            <person name="Concha-Toloza M."/>
            <person name="Lopez-Cantillo M."/>
            <person name="Molina-Mora J."/>
            <person name="Collado L."/>
        </authorList>
    </citation>
    <scope>NUCLEOTIDE SEQUENCE</scope>
    <source>
        <strain evidence="5">FR1p153A2</strain>
    </source>
</reference>
<sequence>MSKIINVPKLRFKEFSGEWEEKYLSELGTFKNGLNKSKEDFGFGYPFVNLMDVFGKDVVFSEKFDLVNANEKDLKLYNLLKGDILFIRSSVKREGVGETILVLDDLENTTYSGFLIRFREKTKYLNLLFKKYCFKTKKFRKSLLSLSTTSANTNINQESLNLLKLNFPAKQEQEKIASFLTSVDIKIEQLTKKEELLQQYKKGVMQKIFNQEIRFKDDDVSEFPEWEEYTLNDFLIPTLREVEKPKENYLAIGVRSHCKGTFQKPDSEPDKIAMDRLYVVKENDLIVNITFAWESGIAIVKKEDEGGLVSHRFPTYTFDEKISNSKYFQYVIIQKRFRIMLDLISPGGAGRNRVMSKKDFLTLKWELPCIEEQNKIANFLSSIDTKIQQTQKQLESSKEFKKALFQQMFV</sequence>
<evidence type="ECO:0000313" key="5">
    <source>
        <dbReference type="EMBL" id="MDK2042432.1"/>
    </source>
</evidence>
<dbReference type="PANTHER" id="PTHR30408">
    <property type="entry name" value="TYPE-1 RESTRICTION ENZYME ECOKI SPECIFICITY PROTEIN"/>
    <property type="match status" value="1"/>
</dbReference>
<dbReference type="RefSeq" id="WP_151947819.1">
    <property type="nucleotide sequence ID" value="NZ_CABVRF010000013.1"/>
</dbReference>
<keyword evidence="5" id="KW-0255">Endonuclease</keyword>
<evidence type="ECO:0000256" key="3">
    <source>
        <dbReference type="ARBA" id="ARBA00023125"/>
    </source>
</evidence>
<reference evidence="5" key="1">
    <citation type="journal article" date="2023" name="Antibiotics">
        <title>Genomic Characterization of Antibiotic-Resistant Campylobacterales Isolated from Chilean Poultry Meat.</title>
        <authorList>
            <person name="Concha-Toloza M."/>
            <person name="Lopez-Cantillo M."/>
            <person name="Molina-Mora J.A."/>
            <person name="Collado L."/>
        </authorList>
    </citation>
    <scope>NUCLEOTIDE SEQUENCE</scope>
    <source>
        <strain evidence="5">FR1p153A2</strain>
    </source>
</reference>
<dbReference type="EMBL" id="JAQTJK010000020">
    <property type="protein sequence ID" value="MDK2042432.1"/>
    <property type="molecule type" value="Genomic_DNA"/>
</dbReference>
<dbReference type="Proteomes" id="UP001237501">
    <property type="component" value="Unassembled WGS sequence"/>
</dbReference>
<organism evidence="5 6">
    <name type="scientific">Aliarcobacter butzleri</name>
    <dbReference type="NCBI Taxonomy" id="28197"/>
    <lineage>
        <taxon>Bacteria</taxon>
        <taxon>Pseudomonadati</taxon>
        <taxon>Campylobacterota</taxon>
        <taxon>Epsilonproteobacteria</taxon>
        <taxon>Campylobacterales</taxon>
        <taxon>Arcobacteraceae</taxon>
        <taxon>Aliarcobacter</taxon>
    </lineage>
</organism>
<evidence type="ECO:0000313" key="6">
    <source>
        <dbReference type="Proteomes" id="UP001237501"/>
    </source>
</evidence>